<proteinExistence type="predicted"/>
<dbReference type="EMBL" id="LWHJ01000031">
    <property type="protein sequence ID" value="OAQ38218.1"/>
    <property type="molecule type" value="Genomic_DNA"/>
</dbReference>
<gene>
    <name evidence="2" type="ORF">A5893_15590</name>
</gene>
<evidence type="ECO:0000256" key="1">
    <source>
        <dbReference type="SAM" id="SignalP"/>
    </source>
</evidence>
<keyword evidence="1" id="KW-0732">Signal</keyword>
<comment type="caution">
    <text evidence="2">The sequence shown here is derived from an EMBL/GenBank/DDBJ whole genome shotgun (WGS) entry which is preliminary data.</text>
</comment>
<dbReference type="AlphaFoldDB" id="A0A179DB46"/>
<evidence type="ECO:0000313" key="3">
    <source>
        <dbReference type="Proteomes" id="UP000078459"/>
    </source>
</evidence>
<name>A0A179DB46_9SPHI</name>
<sequence length="379" mass="44126">MKNVKLNVVISLLISLLFLSCNSSVNNNEFKYINSENLLGNQIKIDSFNLKLNITSFKTFTKIINKKITVIDQIFGTVKFFDLNGNVIATYLGKKKAPYIKEIFSFTNFKNNYYIVDNSLIYTYDNNFQLLDSSHIKFKPNILSFDSENPNPNQVMFYQLNYGAMQQYDGLNDFLIIPVEMELPKLNAFNNNEYYKKAYNLGMLSLDNYKVKKVFNNWSSIYGEGKNYPYLTSLTYSINRNRIVINYPADTLIYTLDKQFLPHLKFGICPKGYKTNYRVTKRLSEAFDANAEKRFKNEFNHFNDILTIDDFVCRTYTLIESGSKKKITGLQIYKNHNLTDEFKFAGEVKIIGALDSCLYFSSKIIEGEPNLKIFKIKYK</sequence>
<feature type="signal peptide" evidence="1">
    <location>
        <begin position="1"/>
        <end position="27"/>
    </location>
</feature>
<dbReference type="STRING" id="1826909.A5893_15590"/>
<keyword evidence="3" id="KW-1185">Reference proteome</keyword>
<dbReference type="RefSeq" id="WP_068823612.1">
    <property type="nucleotide sequence ID" value="NZ_LWHJ01000031.1"/>
</dbReference>
<dbReference type="OrthoDB" id="1007219at2"/>
<dbReference type="PROSITE" id="PS51257">
    <property type="entry name" value="PROKAR_LIPOPROTEIN"/>
    <property type="match status" value="1"/>
</dbReference>
<dbReference type="Proteomes" id="UP000078459">
    <property type="component" value="Unassembled WGS sequence"/>
</dbReference>
<protein>
    <recommendedName>
        <fullName evidence="4">6-bladed beta-propeller</fullName>
    </recommendedName>
</protein>
<reference evidence="2 3" key="1">
    <citation type="submission" date="2016-04" db="EMBL/GenBank/DDBJ databases">
        <authorList>
            <person name="Evans L.H."/>
            <person name="Alamgir A."/>
            <person name="Owens N."/>
            <person name="Weber N.D."/>
            <person name="Virtaneva K."/>
            <person name="Barbian K."/>
            <person name="Babar A."/>
            <person name="Rosenke K."/>
        </authorList>
    </citation>
    <scope>NUCLEOTIDE SEQUENCE [LARGE SCALE GENOMIC DNA]</scope>
    <source>
        <strain evidence="2 3">CCM 8644</strain>
    </source>
</reference>
<feature type="chain" id="PRO_5008100346" description="6-bladed beta-propeller" evidence="1">
    <location>
        <begin position="28"/>
        <end position="379"/>
    </location>
</feature>
<evidence type="ECO:0000313" key="2">
    <source>
        <dbReference type="EMBL" id="OAQ38218.1"/>
    </source>
</evidence>
<organism evidence="2 3">
    <name type="scientific">Pedobacter psychrophilus</name>
    <dbReference type="NCBI Taxonomy" id="1826909"/>
    <lineage>
        <taxon>Bacteria</taxon>
        <taxon>Pseudomonadati</taxon>
        <taxon>Bacteroidota</taxon>
        <taxon>Sphingobacteriia</taxon>
        <taxon>Sphingobacteriales</taxon>
        <taxon>Sphingobacteriaceae</taxon>
        <taxon>Pedobacter</taxon>
    </lineage>
</organism>
<accession>A0A179DB46</accession>
<evidence type="ECO:0008006" key="4">
    <source>
        <dbReference type="Google" id="ProtNLM"/>
    </source>
</evidence>
<reference evidence="2 3" key="2">
    <citation type="submission" date="2016-06" db="EMBL/GenBank/DDBJ databases">
        <title>Pedobacter psychrophilus sp. nov., isolated from Antarctic fragmentary rock.</title>
        <authorList>
            <person name="Svec P."/>
        </authorList>
    </citation>
    <scope>NUCLEOTIDE SEQUENCE [LARGE SCALE GENOMIC DNA]</scope>
    <source>
        <strain evidence="2 3">CCM 8644</strain>
    </source>
</reference>